<dbReference type="EMBL" id="KZ293779">
    <property type="protein sequence ID" value="PBK79404.1"/>
    <property type="molecule type" value="Genomic_DNA"/>
</dbReference>
<evidence type="ECO:0000313" key="2">
    <source>
        <dbReference type="Proteomes" id="UP000217790"/>
    </source>
</evidence>
<gene>
    <name evidence="1" type="ORF">ARMGADRAFT_136122</name>
</gene>
<dbReference type="Proteomes" id="UP000217790">
    <property type="component" value="Unassembled WGS sequence"/>
</dbReference>
<dbReference type="OrthoDB" id="3259156at2759"/>
<dbReference type="AlphaFoldDB" id="A0A2H3CDJ7"/>
<organism evidence="1 2">
    <name type="scientific">Armillaria gallica</name>
    <name type="common">Bulbous honey fungus</name>
    <name type="synonym">Armillaria bulbosa</name>
    <dbReference type="NCBI Taxonomy" id="47427"/>
    <lineage>
        <taxon>Eukaryota</taxon>
        <taxon>Fungi</taxon>
        <taxon>Dikarya</taxon>
        <taxon>Basidiomycota</taxon>
        <taxon>Agaricomycotina</taxon>
        <taxon>Agaricomycetes</taxon>
        <taxon>Agaricomycetidae</taxon>
        <taxon>Agaricales</taxon>
        <taxon>Marasmiineae</taxon>
        <taxon>Physalacriaceae</taxon>
        <taxon>Armillaria</taxon>
    </lineage>
</organism>
<accession>A0A2H3CDJ7</accession>
<evidence type="ECO:0000313" key="1">
    <source>
        <dbReference type="EMBL" id="PBK79404.1"/>
    </source>
</evidence>
<sequence>MDNLRFITLPSFDLHIVRHHSVFGLRHIEFGNARLSGQAEIELLTWLDGQTNAVSFRLPFLLDDDDDALPPTALPATSTCIHLLSAPTTPSQPFEARQTLSLSNFHYSSTKITIRHFSSLRHAPDFSQHQAGSRYFPCLRCHRSR</sequence>
<dbReference type="InParanoid" id="A0A2H3CDJ7"/>
<reference evidence="2" key="1">
    <citation type="journal article" date="2017" name="Nat. Ecol. Evol.">
        <title>Genome expansion and lineage-specific genetic innovations in the forest pathogenic fungi Armillaria.</title>
        <authorList>
            <person name="Sipos G."/>
            <person name="Prasanna A.N."/>
            <person name="Walter M.C."/>
            <person name="O'Connor E."/>
            <person name="Balint B."/>
            <person name="Krizsan K."/>
            <person name="Kiss B."/>
            <person name="Hess J."/>
            <person name="Varga T."/>
            <person name="Slot J."/>
            <person name="Riley R."/>
            <person name="Boka B."/>
            <person name="Rigling D."/>
            <person name="Barry K."/>
            <person name="Lee J."/>
            <person name="Mihaltcheva S."/>
            <person name="LaButti K."/>
            <person name="Lipzen A."/>
            <person name="Waldron R."/>
            <person name="Moloney N.M."/>
            <person name="Sperisen C."/>
            <person name="Kredics L."/>
            <person name="Vagvoelgyi C."/>
            <person name="Patrignani A."/>
            <person name="Fitzpatrick D."/>
            <person name="Nagy I."/>
            <person name="Doyle S."/>
            <person name="Anderson J.B."/>
            <person name="Grigoriev I.V."/>
            <person name="Gueldener U."/>
            <person name="Muensterkoetter M."/>
            <person name="Nagy L.G."/>
        </authorList>
    </citation>
    <scope>NUCLEOTIDE SEQUENCE [LARGE SCALE GENOMIC DNA]</scope>
    <source>
        <strain evidence="2">Ar21-2</strain>
    </source>
</reference>
<proteinExistence type="predicted"/>
<protein>
    <submittedName>
        <fullName evidence="1">Uncharacterized protein</fullName>
    </submittedName>
</protein>
<dbReference type="STRING" id="47427.A0A2H3CDJ7"/>
<name>A0A2H3CDJ7_ARMGA</name>
<keyword evidence="2" id="KW-1185">Reference proteome</keyword>